<dbReference type="PANTHER" id="PTHR34438:SF1">
    <property type="entry name" value="CHROMOSOME 2 OPEN READING FRAME 81"/>
    <property type="match status" value="1"/>
</dbReference>
<keyword evidence="2" id="KW-1185">Reference proteome</keyword>
<dbReference type="InterPro" id="IPR028042">
    <property type="entry name" value="DUF4639"/>
</dbReference>
<dbReference type="KEGG" id="pbi:103063293"/>
<accession>A0A9F5J8L0</accession>
<organism evidence="2 3">
    <name type="scientific">Python bivittatus</name>
    <name type="common">Burmese python</name>
    <name type="synonym">Python molurus bivittatus</name>
    <dbReference type="NCBI Taxonomy" id="176946"/>
    <lineage>
        <taxon>Eukaryota</taxon>
        <taxon>Metazoa</taxon>
        <taxon>Chordata</taxon>
        <taxon>Craniata</taxon>
        <taxon>Vertebrata</taxon>
        <taxon>Euteleostomi</taxon>
        <taxon>Lepidosauria</taxon>
        <taxon>Squamata</taxon>
        <taxon>Bifurcata</taxon>
        <taxon>Unidentata</taxon>
        <taxon>Episquamata</taxon>
        <taxon>Toxicofera</taxon>
        <taxon>Serpentes</taxon>
        <taxon>Henophidia</taxon>
        <taxon>Pythonidae</taxon>
        <taxon>Python</taxon>
    </lineage>
</organism>
<dbReference type="GeneID" id="103063293"/>
<reference evidence="3" key="1">
    <citation type="submission" date="2025-08" db="UniProtKB">
        <authorList>
            <consortium name="RefSeq"/>
        </authorList>
    </citation>
    <scope>IDENTIFICATION</scope>
    <source>
        <tissue evidence="3">Liver</tissue>
    </source>
</reference>
<dbReference type="AlphaFoldDB" id="A0A9F5J8L0"/>
<feature type="region of interest" description="Disordered" evidence="1">
    <location>
        <begin position="214"/>
        <end position="236"/>
    </location>
</feature>
<name>A0A9F5J8L0_PYTBI</name>
<dbReference type="PANTHER" id="PTHR34438">
    <property type="entry name" value="SI:DKEY-97L20.6"/>
    <property type="match status" value="1"/>
</dbReference>
<sequence length="360" mass="39541">MPRLAQPGIPLLIPFLQVPTAQVPEEAPALKELSGKEAAMAELPLASLQWEEELPQRHPMPEVKPPRPQSRRVLLKARARSLPVADASRPSFKGRLSYQPLLVPPQLARFDSIMKPPDGSEKELLLRKLSQGPLEVSSLHMLGTAQPLLPSSCSNLLRIQMGRPPNIKDVFYDETGNITLVPRLEPARLPKRWIKPAVEVVDPDVESRRQEALKTVSGRCKQRHSSKGPASVKQAPVDQSSILAHGGAPGLLREDPLKVLRKSLPEQAAHPPLPPGKTLEPTSFVFVKPTLLVETVDLAPGVTLHCGSRNPSLLPQPADSPEDVKEVRGALWPLNPQVSFPSRATEPLLREPWLLPHLCP</sequence>
<gene>
    <name evidence="3" type="primary">LOC103063293</name>
</gene>
<evidence type="ECO:0000256" key="1">
    <source>
        <dbReference type="SAM" id="MobiDB-lite"/>
    </source>
</evidence>
<evidence type="ECO:0000313" key="2">
    <source>
        <dbReference type="Proteomes" id="UP000695026"/>
    </source>
</evidence>
<dbReference type="OrthoDB" id="193650at2759"/>
<dbReference type="Proteomes" id="UP000695026">
    <property type="component" value="Unplaced"/>
</dbReference>
<protein>
    <submittedName>
        <fullName evidence="3">Uncharacterized protein LOC103063293</fullName>
    </submittedName>
</protein>
<dbReference type="RefSeq" id="XP_025029414.1">
    <property type="nucleotide sequence ID" value="XM_025173646.1"/>
</dbReference>
<proteinExistence type="predicted"/>
<evidence type="ECO:0000313" key="3">
    <source>
        <dbReference type="RefSeq" id="XP_025029414.1"/>
    </source>
</evidence>